<dbReference type="AlphaFoldDB" id="A0A182T944"/>
<dbReference type="SMART" id="SM00369">
    <property type="entry name" value="LRR_TYP"/>
    <property type="match status" value="4"/>
</dbReference>
<evidence type="ECO:0000313" key="3">
    <source>
        <dbReference type="EnsemblMetazoa" id="AMAM022132-PA"/>
    </source>
</evidence>
<dbReference type="VEuPathDB" id="VectorBase:AMAM022132"/>
<protein>
    <recommendedName>
        <fullName evidence="5">Leucine rich immune protein (Coil-less)</fullName>
    </recommendedName>
</protein>
<dbReference type="Pfam" id="PF13855">
    <property type="entry name" value="LRR_8"/>
    <property type="match status" value="1"/>
</dbReference>
<dbReference type="InterPro" id="IPR032675">
    <property type="entry name" value="LRR_dom_sf"/>
</dbReference>
<keyword evidence="2" id="KW-0677">Repeat</keyword>
<dbReference type="InterPro" id="IPR001611">
    <property type="entry name" value="Leu-rich_rpt"/>
</dbReference>
<sequence>MCDIYDMRTSADVFVHQYIPSNHIKRIVVPEQKNMSQLNVAYTGLCRIDMEENSVLAELNVDFSNIDHVPPSISNLQAARDIAITNCLIESVDMGMFCNMPMLEQLNFYGNRIRYIQNNATTNCSLYDSLYSLTLTRNYLQTLDMSLFIPFQKLVQMNILENRIETVFGKFESDTKLKIFLRKNNIKSINMCEWNVPCMVALDLRNNNLSTVPNCLEKLINVTGLNLSYNQLSNVSIESFAKMDSLQVLDLSNNNMTTIRFNTAHYPVNLQS</sequence>
<name>A0A182T944_9DIPT</name>
<dbReference type="Pfam" id="PF00560">
    <property type="entry name" value="LRR_1"/>
    <property type="match status" value="1"/>
</dbReference>
<reference evidence="4" key="1">
    <citation type="submission" date="2013-09" db="EMBL/GenBank/DDBJ databases">
        <title>The Genome Sequence of Anopheles maculatus species B.</title>
        <authorList>
            <consortium name="The Broad Institute Genomics Platform"/>
            <person name="Neafsey D.E."/>
            <person name="Besansky N."/>
            <person name="Howell P."/>
            <person name="Walton C."/>
            <person name="Young S.K."/>
            <person name="Zeng Q."/>
            <person name="Gargeya S."/>
            <person name="Fitzgerald M."/>
            <person name="Haas B."/>
            <person name="Abouelleil A."/>
            <person name="Allen A.W."/>
            <person name="Alvarado L."/>
            <person name="Arachchi H.M."/>
            <person name="Berlin A.M."/>
            <person name="Chapman S.B."/>
            <person name="Gainer-Dewar J."/>
            <person name="Goldberg J."/>
            <person name="Griggs A."/>
            <person name="Gujja S."/>
            <person name="Hansen M."/>
            <person name="Howarth C."/>
            <person name="Imamovic A."/>
            <person name="Ireland A."/>
            <person name="Larimer J."/>
            <person name="McCowan C."/>
            <person name="Murphy C."/>
            <person name="Pearson M."/>
            <person name="Poon T.W."/>
            <person name="Priest M."/>
            <person name="Roberts A."/>
            <person name="Saif S."/>
            <person name="Shea T."/>
            <person name="Sisk P."/>
            <person name="Sykes S."/>
            <person name="Wortman J."/>
            <person name="Nusbaum C."/>
            <person name="Birren B."/>
        </authorList>
    </citation>
    <scope>NUCLEOTIDE SEQUENCE [LARGE SCALE GENOMIC DNA]</scope>
    <source>
        <strain evidence="4">maculatus3</strain>
    </source>
</reference>
<organism evidence="3 4">
    <name type="scientific">Anopheles maculatus</name>
    <dbReference type="NCBI Taxonomy" id="74869"/>
    <lineage>
        <taxon>Eukaryota</taxon>
        <taxon>Metazoa</taxon>
        <taxon>Ecdysozoa</taxon>
        <taxon>Arthropoda</taxon>
        <taxon>Hexapoda</taxon>
        <taxon>Insecta</taxon>
        <taxon>Pterygota</taxon>
        <taxon>Neoptera</taxon>
        <taxon>Endopterygota</taxon>
        <taxon>Diptera</taxon>
        <taxon>Nematocera</taxon>
        <taxon>Culicoidea</taxon>
        <taxon>Culicidae</taxon>
        <taxon>Anophelinae</taxon>
        <taxon>Anopheles</taxon>
        <taxon>Anopheles maculatus group</taxon>
    </lineage>
</organism>
<dbReference type="EnsemblMetazoa" id="AMAM022132-RA">
    <property type="protein sequence ID" value="AMAM022132-PA"/>
    <property type="gene ID" value="AMAM022132"/>
</dbReference>
<dbReference type="PANTHER" id="PTHR45712">
    <property type="entry name" value="AGAP008170-PA"/>
    <property type="match status" value="1"/>
</dbReference>
<dbReference type="SUPFAM" id="SSF52058">
    <property type="entry name" value="L domain-like"/>
    <property type="match status" value="1"/>
</dbReference>
<proteinExistence type="predicted"/>
<dbReference type="Proteomes" id="UP000075901">
    <property type="component" value="Unassembled WGS sequence"/>
</dbReference>
<evidence type="ECO:0008006" key="5">
    <source>
        <dbReference type="Google" id="ProtNLM"/>
    </source>
</evidence>
<keyword evidence="4" id="KW-1185">Reference proteome</keyword>
<reference evidence="3" key="2">
    <citation type="submission" date="2020-05" db="UniProtKB">
        <authorList>
            <consortium name="EnsemblMetazoa"/>
        </authorList>
    </citation>
    <scope>IDENTIFICATION</scope>
    <source>
        <strain evidence="3">maculatus3</strain>
    </source>
</reference>
<evidence type="ECO:0000256" key="1">
    <source>
        <dbReference type="ARBA" id="ARBA00022614"/>
    </source>
</evidence>
<dbReference type="Gene3D" id="3.80.10.10">
    <property type="entry name" value="Ribonuclease Inhibitor"/>
    <property type="match status" value="2"/>
</dbReference>
<dbReference type="InterPro" id="IPR050333">
    <property type="entry name" value="SLRP"/>
</dbReference>
<dbReference type="InterPro" id="IPR003591">
    <property type="entry name" value="Leu-rich_rpt_typical-subtyp"/>
</dbReference>
<evidence type="ECO:0000256" key="2">
    <source>
        <dbReference type="ARBA" id="ARBA00022737"/>
    </source>
</evidence>
<dbReference type="GO" id="GO:0005615">
    <property type="term" value="C:extracellular space"/>
    <property type="evidence" value="ECO:0007669"/>
    <property type="project" value="TreeGrafter"/>
</dbReference>
<keyword evidence="1" id="KW-0433">Leucine-rich repeat</keyword>
<dbReference type="PANTHER" id="PTHR45712:SF22">
    <property type="entry name" value="INSULIN-LIKE GROWTH FACTOR-BINDING PROTEIN COMPLEX ACID LABILE SUBUNIT"/>
    <property type="match status" value="1"/>
</dbReference>
<accession>A0A182T944</accession>
<evidence type="ECO:0000313" key="4">
    <source>
        <dbReference type="Proteomes" id="UP000075901"/>
    </source>
</evidence>